<evidence type="ECO:0000313" key="4">
    <source>
        <dbReference type="Proteomes" id="UP000235145"/>
    </source>
</evidence>
<keyword evidence="1" id="KW-0812">Transmembrane</keyword>
<feature type="transmembrane region" description="Helical" evidence="1">
    <location>
        <begin position="6"/>
        <end position="26"/>
    </location>
</feature>
<accession>A0A9R1WEP9</accession>
<protein>
    <recommendedName>
        <fullName evidence="2">Reverse transcriptase domain-containing protein</fullName>
    </recommendedName>
</protein>
<evidence type="ECO:0000313" key="3">
    <source>
        <dbReference type="EMBL" id="KAJ0221141.1"/>
    </source>
</evidence>
<name>A0A9R1WEP9_LACSA</name>
<dbReference type="EMBL" id="NBSK02000002">
    <property type="protein sequence ID" value="KAJ0221141.1"/>
    <property type="molecule type" value="Genomic_DNA"/>
</dbReference>
<feature type="domain" description="Reverse transcriptase" evidence="2">
    <location>
        <begin position="247"/>
        <end position="402"/>
    </location>
</feature>
<dbReference type="Proteomes" id="UP000235145">
    <property type="component" value="Unassembled WGS sequence"/>
</dbReference>
<dbReference type="PANTHER" id="PTHR31635">
    <property type="entry name" value="REVERSE TRANSCRIPTASE DOMAIN-CONTAINING PROTEIN-RELATED"/>
    <property type="match status" value="1"/>
</dbReference>
<comment type="caution">
    <text evidence="3">The sequence shown here is derived from an EMBL/GenBank/DDBJ whole genome shotgun (WGS) entry which is preliminary data.</text>
</comment>
<proteinExistence type="predicted"/>
<gene>
    <name evidence="3" type="ORF">LSAT_V11C200089600</name>
</gene>
<dbReference type="Pfam" id="PF00078">
    <property type="entry name" value="RVT_1"/>
    <property type="match status" value="1"/>
</dbReference>
<dbReference type="InterPro" id="IPR043502">
    <property type="entry name" value="DNA/RNA_pol_sf"/>
</dbReference>
<sequence>MPTSMSYSRVLGYPLGVLGPLIGVWLPQLNMSRISFVIGIKTKVETLDSIAESRVLSKMERRVRQEDLHKILEIEQLIKLDLQRKDKIKWVKDGDENSRFFHGSLKHKNWKNKIHGLNINGVWNSDPKAVKTEIFNFFAEKFRDKWPHKPKFINSKFKQLSTAQSSIREPEFTIQKIKYVVWRCGSEKAPGPDGYYLKILKAHLDTIGGDITRSVKHFELNDTLAPGCNSSNVILILKVPDPLNLCDYRRISLIGSMYKVIAKLLATRLKKVIRVVVDETRSAYIQGRFILDGSLVINEIVSWAKHNKKKKFLFKIDFEKAFDSINWGYLDSVMEQMNFSCRWRNWISSWLSLAKTSILVNGSLTKEFPISKGVRQGDPLSLFVLILAMEGLNIAVKRACENFIV</sequence>
<dbReference type="PANTHER" id="PTHR31635:SF196">
    <property type="entry name" value="REVERSE TRANSCRIPTASE DOMAIN-CONTAINING PROTEIN-RELATED"/>
    <property type="match status" value="1"/>
</dbReference>
<evidence type="ECO:0000256" key="1">
    <source>
        <dbReference type="SAM" id="Phobius"/>
    </source>
</evidence>
<organism evidence="3 4">
    <name type="scientific">Lactuca sativa</name>
    <name type="common">Garden lettuce</name>
    <dbReference type="NCBI Taxonomy" id="4236"/>
    <lineage>
        <taxon>Eukaryota</taxon>
        <taxon>Viridiplantae</taxon>
        <taxon>Streptophyta</taxon>
        <taxon>Embryophyta</taxon>
        <taxon>Tracheophyta</taxon>
        <taxon>Spermatophyta</taxon>
        <taxon>Magnoliopsida</taxon>
        <taxon>eudicotyledons</taxon>
        <taxon>Gunneridae</taxon>
        <taxon>Pentapetalae</taxon>
        <taxon>asterids</taxon>
        <taxon>campanulids</taxon>
        <taxon>Asterales</taxon>
        <taxon>Asteraceae</taxon>
        <taxon>Cichorioideae</taxon>
        <taxon>Cichorieae</taxon>
        <taxon>Lactucinae</taxon>
        <taxon>Lactuca</taxon>
    </lineage>
</organism>
<dbReference type="AlphaFoldDB" id="A0A9R1WEP9"/>
<dbReference type="SUPFAM" id="SSF56672">
    <property type="entry name" value="DNA/RNA polymerases"/>
    <property type="match status" value="1"/>
</dbReference>
<evidence type="ECO:0000259" key="2">
    <source>
        <dbReference type="Pfam" id="PF00078"/>
    </source>
</evidence>
<keyword evidence="1" id="KW-0472">Membrane</keyword>
<keyword evidence="4" id="KW-1185">Reference proteome</keyword>
<dbReference type="InterPro" id="IPR000477">
    <property type="entry name" value="RT_dom"/>
</dbReference>
<reference evidence="3 4" key="1">
    <citation type="journal article" date="2017" name="Nat. Commun.">
        <title>Genome assembly with in vitro proximity ligation data and whole-genome triplication in lettuce.</title>
        <authorList>
            <person name="Reyes-Chin-Wo S."/>
            <person name="Wang Z."/>
            <person name="Yang X."/>
            <person name="Kozik A."/>
            <person name="Arikit S."/>
            <person name="Song C."/>
            <person name="Xia L."/>
            <person name="Froenicke L."/>
            <person name="Lavelle D.O."/>
            <person name="Truco M.J."/>
            <person name="Xia R."/>
            <person name="Zhu S."/>
            <person name="Xu C."/>
            <person name="Xu H."/>
            <person name="Xu X."/>
            <person name="Cox K."/>
            <person name="Korf I."/>
            <person name="Meyers B.C."/>
            <person name="Michelmore R.W."/>
        </authorList>
    </citation>
    <scope>NUCLEOTIDE SEQUENCE [LARGE SCALE GENOMIC DNA]</scope>
    <source>
        <strain evidence="4">cv. Salinas</strain>
        <tissue evidence="3">Seedlings</tissue>
    </source>
</reference>
<keyword evidence="1" id="KW-1133">Transmembrane helix</keyword>